<gene>
    <name evidence="2" type="ORF">C5F48_10915</name>
</gene>
<dbReference type="Pfam" id="PF05164">
    <property type="entry name" value="ZapA"/>
    <property type="match status" value="1"/>
</dbReference>
<accession>A0A2T4JUX0</accession>
<dbReference type="Proteomes" id="UP000241010">
    <property type="component" value="Unassembled WGS sequence"/>
</dbReference>
<proteinExistence type="predicted"/>
<reference evidence="2 3" key="1">
    <citation type="submission" date="2018-03" db="EMBL/GenBank/DDBJ databases">
        <title>Cereibacter changlensis.</title>
        <authorList>
            <person name="Meyer T.E."/>
            <person name="Miller S."/>
            <person name="Lodha T."/>
            <person name="Gandham S."/>
            <person name="Chintalapati S."/>
            <person name="Chintalapati V.R."/>
        </authorList>
    </citation>
    <scope>NUCLEOTIDE SEQUENCE [LARGE SCALE GENOMIC DNA]</scope>
    <source>
        <strain evidence="2 3">JA139</strain>
    </source>
</reference>
<keyword evidence="1" id="KW-0175">Coiled coil</keyword>
<dbReference type="InterPro" id="IPR007838">
    <property type="entry name" value="Cell_div_ZapA-like"/>
</dbReference>
<dbReference type="GO" id="GO:0051301">
    <property type="term" value="P:cell division"/>
    <property type="evidence" value="ECO:0007669"/>
    <property type="project" value="UniProtKB-KW"/>
</dbReference>
<keyword evidence="2" id="KW-0132">Cell division</keyword>
<dbReference type="InterPro" id="IPR036192">
    <property type="entry name" value="Cell_div_ZapA-like_sf"/>
</dbReference>
<dbReference type="EMBL" id="PZKG01000041">
    <property type="protein sequence ID" value="PTE21711.1"/>
    <property type="molecule type" value="Genomic_DNA"/>
</dbReference>
<evidence type="ECO:0000313" key="3">
    <source>
        <dbReference type="Proteomes" id="UP000241010"/>
    </source>
</evidence>
<evidence type="ECO:0000313" key="2">
    <source>
        <dbReference type="EMBL" id="PTE21711.1"/>
    </source>
</evidence>
<dbReference type="OrthoDB" id="9797575at2"/>
<evidence type="ECO:0000256" key="1">
    <source>
        <dbReference type="SAM" id="Coils"/>
    </source>
</evidence>
<keyword evidence="2" id="KW-0131">Cell cycle</keyword>
<organism evidence="2 3">
    <name type="scientific">Cereibacter changlensis JA139</name>
    <dbReference type="NCBI Taxonomy" id="1188249"/>
    <lineage>
        <taxon>Bacteria</taxon>
        <taxon>Pseudomonadati</taxon>
        <taxon>Pseudomonadota</taxon>
        <taxon>Alphaproteobacteria</taxon>
        <taxon>Rhodobacterales</taxon>
        <taxon>Paracoccaceae</taxon>
        <taxon>Cereibacter</taxon>
    </lineage>
</organism>
<feature type="coiled-coil region" evidence="1">
    <location>
        <begin position="63"/>
        <end position="121"/>
    </location>
</feature>
<dbReference type="RefSeq" id="WP_107663944.1">
    <property type="nucleotide sequence ID" value="NZ_PZKG01000041.1"/>
</dbReference>
<keyword evidence="3" id="KW-1185">Reference proteome</keyword>
<dbReference type="Gene3D" id="3.30.160.880">
    <property type="entry name" value="Cell division protein ZapA protomer, N-terminal domain"/>
    <property type="match status" value="1"/>
</dbReference>
<dbReference type="InterPro" id="IPR042233">
    <property type="entry name" value="Cell_div_ZapA_N"/>
</dbReference>
<comment type="caution">
    <text evidence="2">The sequence shown here is derived from an EMBL/GenBank/DDBJ whole genome shotgun (WGS) entry which is preliminary data.</text>
</comment>
<dbReference type="AlphaFoldDB" id="A0A2T4JUX0"/>
<sequence length="124" mass="13362">MPDLSITIGGKSFEVACQPGEEPFLRSAAAMLDAEAQPLVTQMGRMTESRLLLMSGLMLADRTAALEEELRQVKAQLAEIETRPKPPPERIEVPVVPPAVKEALAEIAARAEATAEAVEERARG</sequence>
<dbReference type="SUPFAM" id="SSF102829">
    <property type="entry name" value="Cell division protein ZapA-like"/>
    <property type="match status" value="1"/>
</dbReference>
<name>A0A2T4JUX0_9RHOB</name>
<protein>
    <submittedName>
        <fullName evidence="2">Cell division protein ZapA</fullName>
    </submittedName>
</protein>